<gene>
    <name evidence="1" type="ORF">ACOLOM_LOCUS1120</name>
</gene>
<dbReference type="Proteomes" id="UP000789525">
    <property type="component" value="Unassembled WGS sequence"/>
</dbReference>
<reference evidence="1" key="1">
    <citation type="submission" date="2021-06" db="EMBL/GenBank/DDBJ databases">
        <authorList>
            <person name="Kallberg Y."/>
            <person name="Tangrot J."/>
            <person name="Rosling A."/>
        </authorList>
    </citation>
    <scope>NUCLEOTIDE SEQUENCE</scope>
    <source>
        <strain evidence="1">CL356</strain>
    </source>
</reference>
<sequence>MQSASATLTPCILELGGKDCAIIRHDANLDQTIPIILRGVFQNSGQNCIGFERIIVHEKLHDELVKKVYDKIKLMRVGCSLNDEDRADVGAITMGDQCERITALIKSAVSAGATLVHGGHAYIHPNYPTAQYYAPTLLTNVTSKMEISQTEVFAPVMIIMKFKTDEEAIEIANSAPYGLGNSVFTSNQGEGDQIARKLRCGMVGVNDFGVTYMCNLPFGGVGGSGFGRFGGVEGIRSQCLMKSIALDRYPSLIRTTIPQILNYPISTNGSMFVNNLIEVIYGNSLTDKIKAGIKMIKNSRR</sequence>
<protein>
    <submittedName>
        <fullName evidence="1">11902_t:CDS:1</fullName>
    </submittedName>
</protein>
<evidence type="ECO:0000313" key="1">
    <source>
        <dbReference type="EMBL" id="CAG8459724.1"/>
    </source>
</evidence>
<comment type="caution">
    <text evidence="1">The sequence shown here is derived from an EMBL/GenBank/DDBJ whole genome shotgun (WGS) entry which is preliminary data.</text>
</comment>
<evidence type="ECO:0000313" key="2">
    <source>
        <dbReference type="Proteomes" id="UP000789525"/>
    </source>
</evidence>
<organism evidence="1 2">
    <name type="scientific">Acaulospora colombiana</name>
    <dbReference type="NCBI Taxonomy" id="27376"/>
    <lineage>
        <taxon>Eukaryota</taxon>
        <taxon>Fungi</taxon>
        <taxon>Fungi incertae sedis</taxon>
        <taxon>Mucoromycota</taxon>
        <taxon>Glomeromycotina</taxon>
        <taxon>Glomeromycetes</taxon>
        <taxon>Diversisporales</taxon>
        <taxon>Acaulosporaceae</taxon>
        <taxon>Acaulospora</taxon>
    </lineage>
</organism>
<proteinExistence type="predicted"/>
<keyword evidence="2" id="KW-1185">Reference proteome</keyword>
<name>A0ACA9K987_9GLOM</name>
<dbReference type="EMBL" id="CAJVPT010001272">
    <property type="protein sequence ID" value="CAG8459724.1"/>
    <property type="molecule type" value="Genomic_DNA"/>
</dbReference>
<accession>A0ACA9K987</accession>